<dbReference type="Pfam" id="PF13707">
    <property type="entry name" value="RloB"/>
    <property type="match status" value="1"/>
</dbReference>
<dbReference type="RefSeq" id="WP_014028339.1">
    <property type="nucleotide sequence ID" value="NC_015942.1"/>
</dbReference>
<evidence type="ECO:0008006" key="3">
    <source>
        <dbReference type="Google" id="ProtNLM"/>
    </source>
</evidence>
<accession>G0JMX5</accession>
<reference evidence="1 2" key="1">
    <citation type="journal article" date="2011" name="J. Bacteriol.">
        <title>Draft genome of the psychrotolerant acidophile Acidithiobacillus ferrivorans SS3.</title>
        <authorList>
            <person name="Liljeqvist M."/>
            <person name="Valdes J."/>
            <person name="Holmes D.S."/>
            <person name="Dopson M."/>
        </authorList>
    </citation>
    <scope>NUCLEOTIDE SEQUENCE [LARGE SCALE GENOMIC DNA]</scope>
    <source>
        <strain evidence="1 2">SS3</strain>
    </source>
</reference>
<name>G0JMX5_9PROT</name>
<dbReference type="InterPro" id="IPR025591">
    <property type="entry name" value="RloB"/>
</dbReference>
<protein>
    <recommendedName>
        <fullName evidence="3">CRISPR-associated protein, Csm2 family</fullName>
    </recommendedName>
</protein>
<proteinExistence type="predicted"/>
<dbReference type="KEGG" id="afi:Acife_0903"/>
<gene>
    <name evidence="1" type="ORF">Acife_0903</name>
</gene>
<dbReference type="Proteomes" id="UP000009220">
    <property type="component" value="Chromosome"/>
</dbReference>
<evidence type="ECO:0000313" key="1">
    <source>
        <dbReference type="EMBL" id="AEM47080.1"/>
    </source>
</evidence>
<dbReference type="STRING" id="743299.Acife_0903"/>
<organism evidence="1 2">
    <name type="scientific">Acidithiobacillus ferrivorans SS3</name>
    <dbReference type="NCBI Taxonomy" id="743299"/>
    <lineage>
        <taxon>Bacteria</taxon>
        <taxon>Pseudomonadati</taxon>
        <taxon>Pseudomonadota</taxon>
        <taxon>Acidithiobacillia</taxon>
        <taxon>Acidithiobacillales</taxon>
        <taxon>Acidithiobacillaceae</taxon>
        <taxon>Acidithiobacillus</taxon>
    </lineage>
</organism>
<dbReference type="EMBL" id="CP002985">
    <property type="protein sequence ID" value="AEM47080.1"/>
    <property type="molecule type" value="Genomic_DNA"/>
</dbReference>
<dbReference type="eggNOG" id="ENOG5032ZS8">
    <property type="taxonomic scope" value="Bacteria"/>
</dbReference>
<sequence>MGSDDLFKKRRAQSARDIERRRRHRRIGERVLIVCEGEKTEVFYLKDFCEDLRLRTLDVRVEPGNRGSSPDRVVAYALELYEEDARSGEDRYDHVYCVMDRDEHATFDHALTMLQSRRGRGAHIQAITSFPCFEYWFLCHFEFTRRPFSRSGGKSSCDEVIAQLRGHPGFKDYEKGRRGVYALLKERMETAEANAGEACVQACSDGSANPSTAVHVLVAKLSRLGKSMA</sequence>
<dbReference type="HOGENOM" id="CLU_090993_3_0_6"/>
<dbReference type="AlphaFoldDB" id="G0JMX5"/>
<evidence type="ECO:0000313" key="2">
    <source>
        <dbReference type="Proteomes" id="UP000009220"/>
    </source>
</evidence>